<dbReference type="Proteomes" id="UP000014254">
    <property type="component" value="Unassembled WGS sequence"/>
</dbReference>
<dbReference type="OMA" id="AWGKSAM"/>
<dbReference type="Pfam" id="PF12656">
    <property type="entry name" value="G-patch_2"/>
    <property type="match status" value="1"/>
</dbReference>
<dbReference type="InterPro" id="IPR000467">
    <property type="entry name" value="G_patch_dom"/>
</dbReference>
<feature type="compositionally biased region" description="Basic and acidic residues" evidence="4">
    <location>
        <begin position="170"/>
        <end position="195"/>
    </location>
</feature>
<dbReference type="InterPro" id="IPR045166">
    <property type="entry name" value="Spp2-like"/>
</dbReference>
<evidence type="ECO:0000256" key="3">
    <source>
        <dbReference type="ARBA" id="ARBA00023242"/>
    </source>
</evidence>
<dbReference type="VEuPathDB" id="FungiDB:HMPREF1544_01762"/>
<feature type="domain" description="G-patch" evidence="5">
    <location>
        <begin position="205"/>
        <end position="253"/>
    </location>
</feature>
<comment type="subcellular location">
    <subcellularLocation>
        <location evidence="1">Nucleus</location>
    </subcellularLocation>
</comment>
<gene>
    <name evidence="6" type="ORF">HMPREF1544_01762</name>
</gene>
<dbReference type="PANTHER" id="PTHR15818">
    <property type="entry name" value="G PATCH AND KOW-CONTAINING"/>
    <property type="match status" value="1"/>
</dbReference>
<name>S2KGC7_MUCC1</name>
<dbReference type="InterPro" id="IPR026822">
    <property type="entry name" value="Spp2/MOS2_G-patch"/>
</dbReference>
<evidence type="ECO:0000313" key="7">
    <source>
        <dbReference type="Proteomes" id="UP000014254"/>
    </source>
</evidence>
<proteinExistence type="inferred from homology"/>
<reference evidence="7" key="1">
    <citation type="submission" date="2013-05" db="EMBL/GenBank/DDBJ databases">
        <title>The Genome sequence of Mucor circinelloides f. circinelloides 1006PhL.</title>
        <authorList>
            <consortium name="The Broad Institute Genomics Platform"/>
            <person name="Cuomo C."/>
            <person name="Earl A."/>
            <person name="Findley K."/>
            <person name="Lee S.C."/>
            <person name="Walker B."/>
            <person name="Young S."/>
            <person name="Zeng Q."/>
            <person name="Gargeya S."/>
            <person name="Fitzgerald M."/>
            <person name="Haas B."/>
            <person name="Abouelleil A."/>
            <person name="Allen A.W."/>
            <person name="Alvarado L."/>
            <person name="Arachchi H.M."/>
            <person name="Berlin A.M."/>
            <person name="Chapman S.B."/>
            <person name="Gainer-Dewar J."/>
            <person name="Goldberg J."/>
            <person name="Griggs A."/>
            <person name="Gujja S."/>
            <person name="Hansen M."/>
            <person name="Howarth C."/>
            <person name="Imamovic A."/>
            <person name="Ireland A."/>
            <person name="Larimer J."/>
            <person name="McCowan C."/>
            <person name="Murphy C."/>
            <person name="Pearson M."/>
            <person name="Poon T.W."/>
            <person name="Priest M."/>
            <person name="Roberts A."/>
            <person name="Saif S."/>
            <person name="Shea T."/>
            <person name="Sisk P."/>
            <person name="Sykes S."/>
            <person name="Wortman J."/>
            <person name="Nusbaum C."/>
            <person name="Birren B."/>
        </authorList>
    </citation>
    <scope>NUCLEOTIDE SEQUENCE [LARGE SCALE GENOMIC DNA]</scope>
    <source>
        <strain evidence="7">1006PhL</strain>
    </source>
</reference>
<dbReference type="InParanoid" id="S2KGC7"/>
<feature type="region of interest" description="Disordered" evidence="4">
    <location>
        <begin position="158"/>
        <end position="195"/>
    </location>
</feature>
<dbReference type="PANTHER" id="PTHR15818:SF2">
    <property type="entry name" value="G-PATCH DOMAIN AND KOW MOTIFS-CONTAINING PROTEIN"/>
    <property type="match status" value="1"/>
</dbReference>
<dbReference type="GO" id="GO:0000398">
    <property type="term" value="P:mRNA splicing, via spliceosome"/>
    <property type="evidence" value="ECO:0007669"/>
    <property type="project" value="InterPro"/>
</dbReference>
<dbReference type="EMBL" id="KE123909">
    <property type="protein sequence ID" value="EPB91440.1"/>
    <property type="molecule type" value="Genomic_DNA"/>
</dbReference>
<protein>
    <recommendedName>
        <fullName evidence="5">G-patch domain-containing protein</fullName>
    </recommendedName>
</protein>
<comment type="similarity">
    <text evidence="2">Belongs to the SPP2 family.</text>
</comment>
<dbReference type="GO" id="GO:0005681">
    <property type="term" value="C:spliceosomal complex"/>
    <property type="evidence" value="ECO:0007669"/>
    <property type="project" value="TreeGrafter"/>
</dbReference>
<feature type="compositionally biased region" description="Low complexity" evidence="4">
    <location>
        <begin position="357"/>
        <end position="375"/>
    </location>
</feature>
<dbReference type="PROSITE" id="PS50174">
    <property type="entry name" value="G_PATCH"/>
    <property type="match status" value="1"/>
</dbReference>
<keyword evidence="7" id="KW-1185">Reference proteome</keyword>
<evidence type="ECO:0000256" key="4">
    <source>
        <dbReference type="SAM" id="MobiDB-lite"/>
    </source>
</evidence>
<keyword evidence="3" id="KW-0539">Nucleus</keyword>
<feature type="compositionally biased region" description="Basic and acidic residues" evidence="4">
    <location>
        <begin position="251"/>
        <end position="279"/>
    </location>
</feature>
<evidence type="ECO:0000256" key="2">
    <source>
        <dbReference type="ARBA" id="ARBA00008576"/>
    </source>
</evidence>
<feature type="compositionally biased region" description="Basic and acidic residues" evidence="4">
    <location>
        <begin position="295"/>
        <end position="322"/>
    </location>
</feature>
<accession>S2KGC7</accession>
<dbReference type="AlphaFoldDB" id="S2KGC7"/>
<dbReference type="eggNOG" id="ENOG502RZY8">
    <property type="taxonomic scope" value="Eukaryota"/>
</dbReference>
<evidence type="ECO:0000313" key="6">
    <source>
        <dbReference type="EMBL" id="EPB91440.1"/>
    </source>
</evidence>
<feature type="region of interest" description="Disordered" evidence="4">
    <location>
        <begin position="219"/>
        <end position="375"/>
    </location>
</feature>
<organism evidence="6 7">
    <name type="scientific">Mucor circinelloides f. circinelloides (strain 1006PhL)</name>
    <name type="common">Mucormycosis agent</name>
    <name type="synonym">Calyptromyces circinelloides</name>
    <dbReference type="NCBI Taxonomy" id="1220926"/>
    <lineage>
        <taxon>Eukaryota</taxon>
        <taxon>Fungi</taxon>
        <taxon>Fungi incertae sedis</taxon>
        <taxon>Mucoromycota</taxon>
        <taxon>Mucoromycotina</taxon>
        <taxon>Mucoromycetes</taxon>
        <taxon>Mucorales</taxon>
        <taxon>Mucorineae</taxon>
        <taxon>Mucoraceae</taxon>
        <taxon>Mucor</taxon>
    </lineage>
</organism>
<evidence type="ECO:0000256" key="1">
    <source>
        <dbReference type="ARBA" id="ARBA00004123"/>
    </source>
</evidence>
<dbReference type="GO" id="GO:0003676">
    <property type="term" value="F:nucleic acid binding"/>
    <property type="evidence" value="ECO:0007669"/>
    <property type="project" value="InterPro"/>
</dbReference>
<sequence>MSTRLPLQSRAARPKFQNKRAIFGDDEDEEEKVNDERILGIEDNKVKEAEPKKEVAPLSISPLPNADWRSSAKHKKELFLPATAKQPVNGSIDDKPEVLQQNASSFGLQIQKKKQVETIDVNGNVESITVEQETTTSTTTNENAPKTLEERAIEAIIKDSMGQGDNDNDEGPKKVIHVDETMAFRDDYEKRPDETTMEEYEHIPVEEFGAALLRGLGWSEGEGIGRNRKNAPAPPPAPVKQREALLGLGAKPEDADVKTDDKQKYKNRRAAYEYKDTSLFKKISKRKYEEEEVVDEGRDRSRSSSRHSDRSSSSRRDRDDEKRKRRRSRSRDSSSSSRSHHSSSSHSHRRRRRSYSRSRSPVSRSSGSGSSSRRR</sequence>
<dbReference type="STRING" id="1220926.S2KGC7"/>
<dbReference type="FunCoup" id="S2KGC7">
    <property type="interactions" value="51"/>
</dbReference>
<dbReference type="OrthoDB" id="5577072at2759"/>
<evidence type="ECO:0000259" key="5">
    <source>
        <dbReference type="PROSITE" id="PS50174"/>
    </source>
</evidence>
<feature type="compositionally biased region" description="Basic residues" evidence="4">
    <location>
        <begin position="338"/>
        <end position="356"/>
    </location>
</feature>